<dbReference type="PANTHER" id="PTHR35689:SF1">
    <property type="entry name" value="EARLY ENDOSOME ANTIGEN"/>
    <property type="match status" value="1"/>
</dbReference>
<evidence type="ECO:0000256" key="3">
    <source>
        <dbReference type="SAM" id="MobiDB-lite"/>
    </source>
</evidence>
<evidence type="ECO:0000256" key="2">
    <source>
        <dbReference type="SAM" id="Coils"/>
    </source>
</evidence>
<feature type="coiled-coil region" evidence="2">
    <location>
        <begin position="74"/>
        <end position="150"/>
    </location>
</feature>
<feature type="compositionally biased region" description="Acidic residues" evidence="3">
    <location>
        <begin position="282"/>
        <end position="297"/>
    </location>
</feature>
<accession>A0A7J8V9W8</accession>
<keyword evidence="6" id="KW-1185">Reference proteome</keyword>
<feature type="region of interest" description="Disordered" evidence="3">
    <location>
        <begin position="258"/>
        <end position="325"/>
    </location>
</feature>
<dbReference type="EMBL" id="JABFAB010000009">
    <property type="protein sequence ID" value="MBA0659350.1"/>
    <property type="molecule type" value="Genomic_DNA"/>
</dbReference>
<dbReference type="AlphaFoldDB" id="A0A7J8V9W8"/>
<protein>
    <recommendedName>
        <fullName evidence="4">Glabrous enhancer-binding protein-like DBD domain-containing protein</fullName>
    </recommendedName>
</protein>
<dbReference type="OrthoDB" id="1913731at2759"/>
<evidence type="ECO:0000259" key="4">
    <source>
        <dbReference type="Pfam" id="PF04504"/>
    </source>
</evidence>
<dbReference type="Proteomes" id="UP000593573">
    <property type="component" value="Unassembled WGS sequence"/>
</dbReference>
<comment type="caution">
    <text evidence="5">The sequence shown here is derived from an EMBL/GenBank/DDBJ whole genome shotgun (WGS) entry which is preliminary data.</text>
</comment>
<comment type="similarity">
    <text evidence="1">Belongs to the GeBP family.</text>
</comment>
<keyword evidence="2" id="KW-0175">Coiled coil</keyword>
<evidence type="ECO:0000313" key="6">
    <source>
        <dbReference type="Proteomes" id="UP000593573"/>
    </source>
</evidence>
<feature type="compositionally biased region" description="Basic and acidic residues" evidence="3">
    <location>
        <begin position="258"/>
        <end position="269"/>
    </location>
</feature>
<dbReference type="PANTHER" id="PTHR35689">
    <property type="entry name" value="EARLY ENDOSOME ANTIGEN"/>
    <property type="match status" value="1"/>
</dbReference>
<evidence type="ECO:0000313" key="5">
    <source>
        <dbReference type="EMBL" id="MBA0659350.1"/>
    </source>
</evidence>
<dbReference type="InterPro" id="IPR053932">
    <property type="entry name" value="GeBP-like_DBD"/>
</dbReference>
<dbReference type="Pfam" id="PF04504">
    <property type="entry name" value="GeBP-like_DBD"/>
    <property type="match status" value="1"/>
</dbReference>
<proteinExistence type="inferred from homology"/>
<evidence type="ECO:0000256" key="1">
    <source>
        <dbReference type="ARBA" id="ARBA00010820"/>
    </source>
</evidence>
<sequence>MGIPQEIDDYMKRTIDDSLGLPISTESLQLKLRSSEETQRRLREQYLLLLSKLKEKDQIIERSKAEANMNAVALKRFVQENQKLAAECANLLSQCNKWEKECLLYDRDREALMDFGNEADERAKKAEIRVHELEEELGKLNEELRFYQHRYESQGIDSSSEGAIEEENLLEPILAALICKIEVTSGRAFLEANTSLESCLRLRPSTQKILTLAAEVKTLKKDKEHLRINLSKAEEEVKILFEENNILDEANKRLVRQSREEKNLHDSGRKHTGSASAKVTSSEEEEGSSTEEDDEEDPKTQSTPLIQKSRPTRKPDSESESDTAVPIIKPIAIATKPMKGILSAKKCRSSKPLASLVRASSSKQAGEFAKEVKLSSDWVKYGVLQKRPKKKVRKEGLAIAPVVEEVKRTGEDAKKLLFQRLFSEDDEIALLKSMLAYSAKKGADPWADMNGFYDFVKKLIHIDVTKAQMMDKLKG</sequence>
<organism evidence="5 6">
    <name type="scientific">Gossypium klotzschianum</name>
    <dbReference type="NCBI Taxonomy" id="34286"/>
    <lineage>
        <taxon>Eukaryota</taxon>
        <taxon>Viridiplantae</taxon>
        <taxon>Streptophyta</taxon>
        <taxon>Embryophyta</taxon>
        <taxon>Tracheophyta</taxon>
        <taxon>Spermatophyta</taxon>
        <taxon>Magnoliopsida</taxon>
        <taxon>eudicotyledons</taxon>
        <taxon>Gunneridae</taxon>
        <taxon>Pentapetalae</taxon>
        <taxon>rosids</taxon>
        <taxon>malvids</taxon>
        <taxon>Malvales</taxon>
        <taxon>Malvaceae</taxon>
        <taxon>Malvoideae</taxon>
        <taxon>Gossypium</taxon>
    </lineage>
</organism>
<name>A0A7J8V9W8_9ROSI</name>
<gene>
    <name evidence="5" type="ORF">Goklo_011497</name>
</gene>
<feature type="domain" description="Glabrous enhancer-binding protein-like DBD" evidence="4">
    <location>
        <begin position="418"/>
        <end position="474"/>
    </location>
</feature>
<reference evidence="5 6" key="1">
    <citation type="journal article" date="2019" name="Genome Biol. Evol.">
        <title>Insights into the evolution of the New World diploid cottons (Gossypium, subgenus Houzingenia) based on genome sequencing.</title>
        <authorList>
            <person name="Grover C.E."/>
            <person name="Arick M.A. 2nd"/>
            <person name="Thrash A."/>
            <person name="Conover J.L."/>
            <person name="Sanders W.S."/>
            <person name="Peterson D.G."/>
            <person name="Frelichowski J.E."/>
            <person name="Scheffler J.A."/>
            <person name="Scheffler B.E."/>
            <person name="Wendel J.F."/>
        </authorList>
    </citation>
    <scope>NUCLEOTIDE SEQUENCE [LARGE SCALE GENOMIC DNA]</scope>
    <source>
        <strain evidence="5">57</strain>
        <tissue evidence="5">Leaf</tissue>
    </source>
</reference>